<dbReference type="SUPFAM" id="SSF50998">
    <property type="entry name" value="Quinoprotein alcohol dehydrogenase-like"/>
    <property type="match status" value="1"/>
</dbReference>
<dbReference type="Pfam" id="PF25171">
    <property type="entry name" value="Beta-prop_WDR36-Utp21_1st"/>
    <property type="match status" value="1"/>
</dbReference>
<sequence length="940" mass="103062">MVSADVENKKRRTEISNGVVKAAAAPVGSRIFSPFRVIGNVTNAVPLAIGTLGQTFYIVTCVGRSFQIFDANTLQLLFVSNKQTPSPITCLEARFHHVYCAHGNKIGIFKRGLLEHELECPVSEAGDILFMNAFGDFLVAATKTELFVFRKRLDDKYPTELYQTLTINPLDGEVVGIVHPPTYLNKIVVATSHGFLLLNIRTGKFLLKVTDFKESITCVQSAPALDIISLGTANGIVFLYNLKKGKIHRKIQIGIDTRINDITFRTDGISHLALSLSSGDIFFYDLERKSRIHLLRGAHKEVKGGVASTRFLNGLPILVTNGGDNSLKEYVFDAPMSTSDSSIVSPPRHLRSRGGHSAPPTSIQFADSKSHYILSASSDRTFWAFSLRKDAQSQQLSQKESKNSKAPAGGQKFPEITSIAQESAREREWENVMTTHKNETFARTWNSRNKRVGRWNLNTIDGGLATSVSITQCGNFGLVGSSTGGIGVYNLQSGILRKNYKLHTKTVTGLAVDGMNRKMVSCGLDGVIGFYDFSKSKFLGKLKLDAPITHMIYHKSSDLIAVALDNLSIVVIDVVTRKVVRAFYGHTNRITALDFSPNGRWIVSASLDATIMTWDLPTGSCIDGIRVARVVTDLKFSPTGDMLATTHVSETGISIWTNKAQFKTISTRQIDESAFTGVALPNVSGDAGVTMLEGAFDADEAETDADIHVLKDQIADNLVTLSLGPRSMLSTLINLQQIKARNKPKEAPKKPKDAPFFLQAGINGSSSSPTLDDGSEIASGSVLLNADRKASYESAFTKRLREAAENESYDKFLDYLVSCSPAIVDAEITSLNSFAPFTEIAWFVSALTEGLRSNKNYELIEAYMTLLINAHGDLIFHLKKQDVESDDQHLNDSDVEPDSTGDSELLTAIKKWEEANLAKNRNLEGLVKYCSGVLNFLNEI</sequence>
<proteinExistence type="predicted"/>
<dbReference type="SMART" id="SM00320">
    <property type="entry name" value="WD40"/>
    <property type="match status" value="9"/>
</dbReference>
<evidence type="ECO:0000259" key="6">
    <source>
        <dbReference type="Pfam" id="PF25171"/>
    </source>
</evidence>
<dbReference type="GO" id="GO:0034388">
    <property type="term" value="C:Pwp2p-containing subcomplex of 90S preribosome"/>
    <property type="evidence" value="ECO:0007669"/>
    <property type="project" value="TreeGrafter"/>
</dbReference>
<dbReference type="EMBL" id="HG793125">
    <property type="protein sequence ID" value="CDK24709.1"/>
    <property type="molecule type" value="Genomic_DNA"/>
</dbReference>
<dbReference type="Pfam" id="PF04192">
    <property type="entry name" value="Utp21"/>
    <property type="match status" value="1"/>
</dbReference>
<keyword evidence="8" id="KW-1185">Reference proteome</keyword>
<keyword evidence="1 3" id="KW-0853">WD repeat</keyword>
<dbReference type="OrthoDB" id="10250769at2759"/>
<dbReference type="GO" id="GO:0006364">
    <property type="term" value="P:rRNA processing"/>
    <property type="evidence" value="ECO:0007669"/>
    <property type="project" value="InterPro"/>
</dbReference>
<dbReference type="InterPro" id="IPR059157">
    <property type="entry name" value="WDR36-Utp21_N"/>
</dbReference>
<feature type="domain" description="WDR36/Utp21 N-terminal" evidence="6">
    <location>
        <begin position="58"/>
        <end position="333"/>
    </location>
</feature>
<dbReference type="FunFam" id="2.130.10.10:FF:000410">
    <property type="entry name" value="U3 small nucleolar RNA-associated protein 21"/>
    <property type="match status" value="1"/>
</dbReference>
<feature type="region of interest" description="Disordered" evidence="4">
    <location>
        <begin position="339"/>
        <end position="362"/>
    </location>
</feature>
<dbReference type="Gene3D" id="2.130.10.10">
    <property type="entry name" value="YVTN repeat-like/Quinoprotein amine dehydrogenase"/>
    <property type="match status" value="2"/>
</dbReference>
<protein>
    <submittedName>
        <fullName evidence="7">Uncharacterized protein</fullName>
    </submittedName>
</protein>
<evidence type="ECO:0000256" key="4">
    <source>
        <dbReference type="SAM" id="MobiDB-lite"/>
    </source>
</evidence>
<dbReference type="InterPro" id="IPR019775">
    <property type="entry name" value="WD40_repeat_CS"/>
</dbReference>
<dbReference type="InterPro" id="IPR015943">
    <property type="entry name" value="WD40/YVTN_repeat-like_dom_sf"/>
</dbReference>
<organism evidence="7 8">
    <name type="scientific">Kuraishia capsulata CBS 1993</name>
    <dbReference type="NCBI Taxonomy" id="1382522"/>
    <lineage>
        <taxon>Eukaryota</taxon>
        <taxon>Fungi</taxon>
        <taxon>Dikarya</taxon>
        <taxon>Ascomycota</taxon>
        <taxon>Saccharomycotina</taxon>
        <taxon>Pichiomycetes</taxon>
        <taxon>Pichiales</taxon>
        <taxon>Pichiaceae</taxon>
        <taxon>Kuraishia</taxon>
    </lineage>
</organism>
<dbReference type="InterPro" id="IPR011047">
    <property type="entry name" value="Quinoprotein_ADH-like_sf"/>
</dbReference>
<dbReference type="GO" id="GO:0032040">
    <property type="term" value="C:small-subunit processome"/>
    <property type="evidence" value="ECO:0007669"/>
    <property type="project" value="EnsemblFungi"/>
</dbReference>
<evidence type="ECO:0000256" key="3">
    <source>
        <dbReference type="PROSITE-ProRule" id="PRU00221"/>
    </source>
</evidence>
<evidence type="ECO:0000259" key="5">
    <source>
        <dbReference type="Pfam" id="PF04192"/>
    </source>
</evidence>
<dbReference type="InterPro" id="IPR001680">
    <property type="entry name" value="WD40_rpt"/>
</dbReference>
<keyword evidence="2" id="KW-0677">Repeat</keyword>
<accession>W6MFQ3</accession>
<dbReference type="RefSeq" id="XP_022456725.1">
    <property type="nucleotide sequence ID" value="XM_022605236.1"/>
</dbReference>
<name>W6MFQ3_9ASCO</name>
<dbReference type="PROSITE" id="PS50294">
    <property type="entry name" value="WD_REPEATS_REGION"/>
    <property type="match status" value="1"/>
</dbReference>
<dbReference type="PROSITE" id="PS50082">
    <property type="entry name" value="WD_REPEATS_2"/>
    <property type="match status" value="1"/>
</dbReference>
<reference evidence="7" key="2">
    <citation type="submission" date="2014-02" db="EMBL/GenBank/DDBJ databases">
        <title>Complete DNA sequence of /Kuraishia capsulata/ illustrates novel genomic features among budding yeasts (/Saccharomycotina/).</title>
        <authorList>
            <person name="Morales L."/>
            <person name="Noel B."/>
            <person name="Porcel B."/>
            <person name="Marcet-Houben M."/>
            <person name="Hullo M-F."/>
            <person name="Sacerdot C."/>
            <person name="Tekaia F."/>
            <person name="Leh-Louis V."/>
            <person name="Despons L."/>
            <person name="Khanna V."/>
            <person name="Aury J-M."/>
            <person name="Barbe V."/>
            <person name="Couloux A."/>
            <person name="Labadie K."/>
            <person name="Pelletier E."/>
            <person name="Souciet J-L."/>
            <person name="Boekhout T."/>
            <person name="Gabaldon T."/>
            <person name="Wincker P."/>
            <person name="Dujon B."/>
        </authorList>
    </citation>
    <scope>NUCLEOTIDE SEQUENCE</scope>
    <source>
        <strain evidence="7">CBS 1993</strain>
    </source>
</reference>
<evidence type="ECO:0000313" key="8">
    <source>
        <dbReference type="Proteomes" id="UP000019384"/>
    </source>
</evidence>
<dbReference type="HOGENOM" id="CLU_002774_2_0_1"/>
<gene>
    <name evidence="7" type="ORF">KUCA_T00000675001</name>
</gene>
<evidence type="ECO:0000313" key="7">
    <source>
        <dbReference type="EMBL" id="CDK24709.1"/>
    </source>
</evidence>
<dbReference type="GeneID" id="34518113"/>
<evidence type="ECO:0000256" key="1">
    <source>
        <dbReference type="ARBA" id="ARBA00022574"/>
    </source>
</evidence>
<dbReference type="PANTHER" id="PTHR22840">
    <property type="entry name" value="WD REPEAT-CONTAINING PROTEIN 36"/>
    <property type="match status" value="1"/>
</dbReference>
<feature type="repeat" description="WD" evidence="3">
    <location>
        <begin position="583"/>
        <end position="624"/>
    </location>
</feature>
<dbReference type="Pfam" id="PF25168">
    <property type="entry name" value="Beta-prop_WDR36-Utp21_2nd"/>
    <property type="match status" value="1"/>
</dbReference>
<dbReference type="InterPro" id="IPR007319">
    <property type="entry name" value="WDR36/Utp21_C"/>
</dbReference>
<feature type="domain" description="WDR36/Utp21 C-terminal" evidence="5">
    <location>
        <begin position="712"/>
        <end position="937"/>
    </location>
</feature>
<dbReference type="Proteomes" id="UP000019384">
    <property type="component" value="Unassembled WGS sequence"/>
</dbReference>
<dbReference type="PROSITE" id="PS00678">
    <property type="entry name" value="WD_REPEATS_1"/>
    <property type="match status" value="1"/>
</dbReference>
<reference evidence="7" key="1">
    <citation type="submission" date="2013-12" db="EMBL/GenBank/DDBJ databases">
        <authorList>
            <person name="Genoscope - CEA"/>
        </authorList>
    </citation>
    <scope>NUCLEOTIDE SEQUENCE</scope>
    <source>
        <strain evidence="7">CBS 1993</strain>
    </source>
</reference>
<dbReference type="PANTHER" id="PTHR22840:SF12">
    <property type="entry name" value="WD REPEAT-CONTAINING PROTEIN 36"/>
    <property type="match status" value="1"/>
</dbReference>
<dbReference type="STRING" id="1382522.W6MFQ3"/>
<evidence type="ECO:0000256" key="2">
    <source>
        <dbReference type="ARBA" id="ARBA00022737"/>
    </source>
</evidence>
<dbReference type="AlphaFoldDB" id="W6MFQ3"/>